<organism evidence="3 4">
    <name type="scientific">Pseudallescheria apiosperma</name>
    <name type="common">Scedosporium apiospermum</name>
    <dbReference type="NCBI Taxonomy" id="563466"/>
    <lineage>
        <taxon>Eukaryota</taxon>
        <taxon>Fungi</taxon>
        <taxon>Dikarya</taxon>
        <taxon>Ascomycota</taxon>
        <taxon>Pezizomycotina</taxon>
        <taxon>Sordariomycetes</taxon>
        <taxon>Hypocreomycetidae</taxon>
        <taxon>Microascales</taxon>
        <taxon>Microascaceae</taxon>
        <taxon>Scedosporium</taxon>
    </lineage>
</organism>
<gene>
    <name evidence="3" type="ORF">SAPIO_CDS7400</name>
</gene>
<keyword evidence="2" id="KW-0812">Transmembrane</keyword>
<feature type="compositionally biased region" description="Basic residues" evidence="1">
    <location>
        <begin position="118"/>
        <end position="133"/>
    </location>
</feature>
<feature type="compositionally biased region" description="Basic and acidic residues" evidence="1">
    <location>
        <begin position="29"/>
        <end position="40"/>
    </location>
</feature>
<dbReference type="Proteomes" id="UP000028545">
    <property type="component" value="Unassembled WGS sequence"/>
</dbReference>
<feature type="region of interest" description="Disordered" evidence="1">
    <location>
        <begin position="644"/>
        <end position="714"/>
    </location>
</feature>
<dbReference type="CDD" id="cd16018">
    <property type="entry name" value="Enpp"/>
    <property type="match status" value="1"/>
</dbReference>
<dbReference type="InterPro" id="IPR002591">
    <property type="entry name" value="Phosphodiest/P_Trfase"/>
</dbReference>
<feature type="compositionally biased region" description="Basic and acidic residues" evidence="1">
    <location>
        <begin position="55"/>
        <end position="67"/>
    </location>
</feature>
<protein>
    <submittedName>
        <fullName evidence="3">Type I phosphodiesterase/nucleotide pyrophosphatase</fullName>
    </submittedName>
</protein>
<dbReference type="OrthoDB" id="415411at2759"/>
<evidence type="ECO:0000256" key="2">
    <source>
        <dbReference type="SAM" id="Phobius"/>
    </source>
</evidence>
<dbReference type="KEGG" id="sapo:SAPIO_CDS7400"/>
<keyword evidence="2" id="KW-1133">Transmembrane helix</keyword>
<feature type="region of interest" description="Disordered" evidence="1">
    <location>
        <begin position="1"/>
        <end position="168"/>
    </location>
</feature>
<dbReference type="SUPFAM" id="SSF53649">
    <property type="entry name" value="Alkaline phosphatase-like"/>
    <property type="match status" value="1"/>
</dbReference>
<dbReference type="GeneID" id="27726472"/>
<dbReference type="AlphaFoldDB" id="A0A084G1T9"/>
<accession>A0A084G1T9</accession>
<dbReference type="FunFam" id="3.30.1360.180:FF:000003">
    <property type="entry name" value="Type I phosphodiesterase/nucleotide pyrophosphatase family protein"/>
    <property type="match status" value="1"/>
</dbReference>
<sequence>MAPTRNVLHKSGPTEADTGSLLSPINYDDDARSLHSRSDQDTDSEDDELQMNARNSRELRAHDRIMLMEEEEVEHLVTKSRKEKESGLGIGNPFAIFGRKTQDHDESPNTSTENFAERRRRRRARRREKKRRLKEQAAHGEDGELMYEMEEGGMKDGSSTGESSEDSDVMDQKEKHMNTIAHAKAERKRSCCRWILINIIVVIALAVLVFVAWRLTIDRKRVSIASRVFSNGTALFGPTTLIISLDGFRPDFLQRGLTPRLNAFIKEGVSPKYMLPSFPSVTFPNHYTIATGLYPESHGIVGNTFYDPALGTDFHYTDPERSLDPKWWKGEPFWVTAEKQGVRTAIHMWPGSEAHILGIEPSFLDQFNGKEALPKKVARVFEFLDLPGKERRDVDIKDTRPQLIAMYVPNVDSDGHKYGPNSTEVNRTIKDVDNMLEDIFRGLEQRNLTQIVNVIVVSDHGMATTDVTRLTQLDDLVDLDRVSHIDGWPLVGLRPKDPNDLRSLYEQALNNTKDNPNIEVYLRDENMPKRYHFSDNERIAPLWLVPKTGWGIVEKLEINVADAVAKGEVYHPRGLHGYDNLHPLMRAIFVARGPAFPHPPNSQIDVFQNINVYNMLCDSLGLRPVRNNGTLHLPLHTVGLHADEDFSEPLSDPEITPSPSKSIGVDPVSVSTSPTAEVGAPTKEKPPQPPPSEEGDEDPTEEEDESQIEKAESAIKDLWDWLTEKIGGIWDSVTGSS</sequence>
<dbReference type="GO" id="GO:0047429">
    <property type="term" value="F:nucleoside triphosphate diphosphatase activity"/>
    <property type="evidence" value="ECO:0007669"/>
    <property type="project" value="TreeGrafter"/>
</dbReference>
<evidence type="ECO:0000313" key="3">
    <source>
        <dbReference type="EMBL" id="KEZ41301.1"/>
    </source>
</evidence>
<comment type="caution">
    <text evidence="3">The sequence shown here is derived from an EMBL/GenBank/DDBJ whole genome shotgun (WGS) entry which is preliminary data.</text>
</comment>
<reference evidence="3 4" key="1">
    <citation type="journal article" date="2014" name="Genome Announc.">
        <title>Draft genome sequence of the pathogenic fungus Scedosporium apiospermum.</title>
        <authorList>
            <person name="Vandeputte P."/>
            <person name="Ghamrawi S."/>
            <person name="Rechenmann M."/>
            <person name="Iltis A."/>
            <person name="Giraud S."/>
            <person name="Fleury M."/>
            <person name="Thornton C."/>
            <person name="Delhaes L."/>
            <person name="Meyer W."/>
            <person name="Papon N."/>
            <person name="Bouchara J.P."/>
        </authorList>
    </citation>
    <scope>NUCLEOTIDE SEQUENCE [LARGE SCALE GENOMIC DNA]</scope>
    <source>
        <strain evidence="3 4">IHEM 14462</strain>
    </source>
</reference>
<dbReference type="Gene3D" id="3.30.1360.180">
    <property type="match status" value="1"/>
</dbReference>
<evidence type="ECO:0000256" key="1">
    <source>
        <dbReference type="SAM" id="MobiDB-lite"/>
    </source>
</evidence>
<feature type="compositionally biased region" description="Acidic residues" evidence="1">
    <location>
        <begin position="693"/>
        <end position="706"/>
    </location>
</feature>
<dbReference type="HOGENOM" id="CLU_017594_4_0_1"/>
<dbReference type="InterPro" id="IPR017850">
    <property type="entry name" value="Alkaline_phosphatase_core_sf"/>
</dbReference>
<dbReference type="GO" id="GO:0009141">
    <property type="term" value="P:nucleoside triphosphate metabolic process"/>
    <property type="evidence" value="ECO:0007669"/>
    <property type="project" value="TreeGrafter"/>
</dbReference>
<feature type="transmembrane region" description="Helical" evidence="2">
    <location>
        <begin position="194"/>
        <end position="213"/>
    </location>
</feature>
<name>A0A084G1T9_PSEDA</name>
<evidence type="ECO:0000313" key="4">
    <source>
        <dbReference type="Proteomes" id="UP000028545"/>
    </source>
</evidence>
<keyword evidence="2" id="KW-0472">Membrane</keyword>
<dbReference type="PANTHER" id="PTHR10151">
    <property type="entry name" value="ECTONUCLEOTIDE PYROPHOSPHATASE/PHOSPHODIESTERASE"/>
    <property type="match status" value="1"/>
</dbReference>
<dbReference type="EMBL" id="JOWA01000110">
    <property type="protein sequence ID" value="KEZ41301.1"/>
    <property type="molecule type" value="Genomic_DNA"/>
</dbReference>
<dbReference type="Pfam" id="PF01663">
    <property type="entry name" value="Phosphodiest"/>
    <property type="match status" value="1"/>
</dbReference>
<dbReference type="Gene3D" id="3.40.720.10">
    <property type="entry name" value="Alkaline Phosphatase, subunit A"/>
    <property type="match status" value="1"/>
</dbReference>
<dbReference type="PANTHER" id="PTHR10151:SF120">
    <property type="entry name" value="BIS(5'-ADENOSYL)-TRIPHOSPHATASE"/>
    <property type="match status" value="1"/>
</dbReference>
<dbReference type="GO" id="GO:0017111">
    <property type="term" value="F:ribonucleoside triphosphate phosphatase activity"/>
    <property type="evidence" value="ECO:0007669"/>
    <property type="project" value="TreeGrafter"/>
</dbReference>
<keyword evidence="4" id="KW-1185">Reference proteome</keyword>
<feature type="compositionally biased region" description="Basic and acidic residues" evidence="1">
    <location>
        <begin position="74"/>
        <end position="86"/>
    </location>
</feature>
<dbReference type="OMA" id="DGHKFGP"/>
<dbReference type="RefSeq" id="XP_016641100.1">
    <property type="nucleotide sequence ID" value="XM_016789273.1"/>
</dbReference>
<dbReference type="VEuPathDB" id="FungiDB:SAPIO_CDS7400"/>
<proteinExistence type="predicted"/>